<dbReference type="SUPFAM" id="SSF47095">
    <property type="entry name" value="HMG-box"/>
    <property type="match status" value="1"/>
</dbReference>
<protein>
    <recommendedName>
        <fullName evidence="4">HMG box domain-containing protein</fullName>
    </recommendedName>
</protein>
<feature type="region of interest" description="Disordered" evidence="1">
    <location>
        <begin position="1"/>
        <end position="49"/>
    </location>
</feature>
<dbReference type="CDD" id="cd00084">
    <property type="entry name" value="HMG-box_SF"/>
    <property type="match status" value="1"/>
</dbReference>
<evidence type="ECO:0008006" key="4">
    <source>
        <dbReference type="Google" id="ProtNLM"/>
    </source>
</evidence>
<proteinExistence type="predicted"/>
<dbReference type="InterPro" id="IPR036910">
    <property type="entry name" value="HMG_box_dom_sf"/>
</dbReference>
<dbReference type="GO" id="GO:0005634">
    <property type="term" value="C:nucleus"/>
    <property type="evidence" value="ECO:0007669"/>
    <property type="project" value="UniProtKB-ARBA"/>
</dbReference>
<reference evidence="2" key="1">
    <citation type="submission" date="2021-08" db="EMBL/GenBank/DDBJ databases">
        <authorList>
            <person name="Misof B."/>
            <person name="Oliver O."/>
            <person name="Podsiadlowski L."/>
            <person name="Donath A."/>
            <person name="Peters R."/>
            <person name="Mayer C."/>
            <person name="Rust J."/>
            <person name="Gunkel S."/>
            <person name="Lesny P."/>
            <person name="Martin S."/>
            <person name="Oeyen J.P."/>
            <person name="Petersen M."/>
            <person name="Panagiotis P."/>
            <person name="Wilbrandt J."/>
            <person name="Tanja T."/>
        </authorList>
    </citation>
    <scope>NUCLEOTIDE SEQUENCE</scope>
    <source>
        <strain evidence="2">GBR_01_08_01A</strain>
        <tissue evidence="2">Thorax + abdomen</tissue>
    </source>
</reference>
<evidence type="ECO:0000313" key="2">
    <source>
        <dbReference type="EMBL" id="KAK2581456.1"/>
    </source>
</evidence>
<feature type="compositionally biased region" description="Basic and acidic residues" evidence="1">
    <location>
        <begin position="8"/>
        <end position="36"/>
    </location>
</feature>
<gene>
    <name evidence="2" type="ORF">KPH14_005127</name>
</gene>
<reference evidence="2" key="2">
    <citation type="journal article" date="2023" name="Commun. Biol.">
        <title>Intrasexual cuticular hydrocarbon dimorphism in a wasp sheds light on hydrocarbon biosynthesis genes in Hymenoptera.</title>
        <authorList>
            <person name="Moris V.C."/>
            <person name="Podsiadlowski L."/>
            <person name="Martin S."/>
            <person name="Oeyen J.P."/>
            <person name="Donath A."/>
            <person name="Petersen M."/>
            <person name="Wilbrandt J."/>
            <person name="Misof B."/>
            <person name="Liedtke D."/>
            <person name="Thamm M."/>
            <person name="Scheiner R."/>
            <person name="Schmitt T."/>
            <person name="Niehuis O."/>
        </authorList>
    </citation>
    <scope>NUCLEOTIDE SEQUENCE</scope>
    <source>
        <strain evidence="2">GBR_01_08_01A</strain>
    </source>
</reference>
<feature type="compositionally biased region" description="Basic residues" evidence="1">
    <location>
        <begin position="37"/>
        <end position="49"/>
    </location>
</feature>
<organism evidence="2 3">
    <name type="scientific">Odynerus spinipes</name>
    <dbReference type="NCBI Taxonomy" id="1348599"/>
    <lineage>
        <taxon>Eukaryota</taxon>
        <taxon>Metazoa</taxon>
        <taxon>Ecdysozoa</taxon>
        <taxon>Arthropoda</taxon>
        <taxon>Hexapoda</taxon>
        <taxon>Insecta</taxon>
        <taxon>Pterygota</taxon>
        <taxon>Neoptera</taxon>
        <taxon>Endopterygota</taxon>
        <taxon>Hymenoptera</taxon>
        <taxon>Apocrita</taxon>
        <taxon>Aculeata</taxon>
        <taxon>Vespoidea</taxon>
        <taxon>Vespidae</taxon>
        <taxon>Eumeninae</taxon>
        <taxon>Odynerus</taxon>
    </lineage>
</organism>
<evidence type="ECO:0000313" key="3">
    <source>
        <dbReference type="Proteomes" id="UP001258017"/>
    </source>
</evidence>
<sequence length="116" mass="14013">MENVENFHTGEKDRHDIQDDLKNERPNNEEEPVVEKHGHRGRSARGKCRCKSRRRKRKLRLSRNPFIIFYLEMFFKSNCKRVVEVAREAGKKWCALPDEKKEKYIRLARKLQCRKS</sequence>
<dbReference type="Gene3D" id="1.10.30.10">
    <property type="entry name" value="High mobility group box domain"/>
    <property type="match status" value="1"/>
</dbReference>
<keyword evidence="3" id="KW-1185">Reference proteome</keyword>
<dbReference type="AlphaFoldDB" id="A0AAD9RKR3"/>
<dbReference type="Proteomes" id="UP001258017">
    <property type="component" value="Unassembled WGS sequence"/>
</dbReference>
<comment type="caution">
    <text evidence="2">The sequence shown here is derived from an EMBL/GenBank/DDBJ whole genome shotgun (WGS) entry which is preliminary data.</text>
</comment>
<evidence type="ECO:0000256" key="1">
    <source>
        <dbReference type="SAM" id="MobiDB-lite"/>
    </source>
</evidence>
<name>A0AAD9RKR3_9HYME</name>
<accession>A0AAD9RKR3</accession>
<dbReference type="EMBL" id="JAIFRP010000039">
    <property type="protein sequence ID" value="KAK2581456.1"/>
    <property type="molecule type" value="Genomic_DNA"/>
</dbReference>